<dbReference type="PANTHER" id="PTHR32227">
    <property type="entry name" value="GLUCAN ENDO-1,3-BETA-GLUCOSIDASE BG1-RELATED-RELATED"/>
    <property type="match status" value="1"/>
</dbReference>
<organism evidence="1 2">
    <name type="scientific">Lactuca saligna</name>
    <name type="common">Willowleaf lettuce</name>
    <dbReference type="NCBI Taxonomy" id="75948"/>
    <lineage>
        <taxon>Eukaryota</taxon>
        <taxon>Viridiplantae</taxon>
        <taxon>Streptophyta</taxon>
        <taxon>Embryophyta</taxon>
        <taxon>Tracheophyta</taxon>
        <taxon>Spermatophyta</taxon>
        <taxon>Magnoliopsida</taxon>
        <taxon>eudicotyledons</taxon>
        <taxon>Gunneridae</taxon>
        <taxon>Pentapetalae</taxon>
        <taxon>asterids</taxon>
        <taxon>campanulids</taxon>
        <taxon>Asterales</taxon>
        <taxon>Asteraceae</taxon>
        <taxon>Cichorioideae</taxon>
        <taxon>Cichorieae</taxon>
        <taxon>Lactucinae</taxon>
        <taxon>Lactuca</taxon>
    </lineage>
</organism>
<dbReference type="Proteomes" id="UP001177003">
    <property type="component" value="Chromosome 0"/>
</dbReference>
<accession>A0AA35UWJ9</accession>
<sequence length="114" mass="12779">MFDANYDTLVWAIQKNGFTSMGIIVGEIGCPSYGDRNANNQLAQRFMQGFCEMPLIQREGTNFLPPARTFIAKTLRIIPVVANDTAEEIVARVLRQEHEVYAEVAAAICEERVI</sequence>
<dbReference type="InterPro" id="IPR017853">
    <property type="entry name" value="GH"/>
</dbReference>
<evidence type="ECO:0000313" key="1">
    <source>
        <dbReference type="EMBL" id="CAI9265879.1"/>
    </source>
</evidence>
<dbReference type="GO" id="GO:0004553">
    <property type="term" value="F:hydrolase activity, hydrolyzing O-glycosyl compounds"/>
    <property type="evidence" value="ECO:0007669"/>
    <property type="project" value="InterPro"/>
</dbReference>
<dbReference type="Gene3D" id="3.20.20.80">
    <property type="entry name" value="Glycosidases"/>
    <property type="match status" value="1"/>
</dbReference>
<evidence type="ECO:0000313" key="2">
    <source>
        <dbReference type="Proteomes" id="UP001177003"/>
    </source>
</evidence>
<gene>
    <name evidence="1" type="ORF">LSALG_LOCUS6460</name>
</gene>
<reference evidence="1" key="1">
    <citation type="submission" date="2023-04" db="EMBL/GenBank/DDBJ databases">
        <authorList>
            <person name="Vijverberg K."/>
            <person name="Xiong W."/>
            <person name="Schranz E."/>
        </authorList>
    </citation>
    <scope>NUCLEOTIDE SEQUENCE</scope>
</reference>
<name>A0AA35UWJ9_LACSI</name>
<proteinExistence type="predicted"/>
<dbReference type="GO" id="GO:0005975">
    <property type="term" value="P:carbohydrate metabolic process"/>
    <property type="evidence" value="ECO:0007669"/>
    <property type="project" value="InterPro"/>
</dbReference>
<dbReference type="AlphaFoldDB" id="A0AA35UWJ9"/>
<protein>
    <submittedName>
        <fullName evidence="1">Uncharacterized protein</fullName>
    </submittedName>
</protein>
<dbReference type="InterPro" id="IPR044965">
    <property type="entry name" value="Glyco_hydro_17_plant"/>
</dbReference>
<dbReference type="EMBL" id="OX465086">
    <property type="protein sequence ID" value="CAI9265879.1"/>
    <property type="molecule type" value="Genomic_DNA"/>
</dbReference>
<keyword evidence="2" id="KW-1185">Reference proteome</keyword>
<dbReference type="SUPFAM" id="SSF51445">
    <property type="entry name" value="(Trans)glycosidases"/>
    <property type="match status" value="1"/>
</dbReference>